<reference evidence="7" key="1">
    <citation type="submission" date="2021-02" db="EMBL/GenBank/DDBJ databases">
        <authorList>
            <person name="Nowell W R."/>
        </authorList>
    </citation>
    <scope>NUCLEOTIDE SEQUENCE</scope>
</reference>
<evidence type="ECO:0000256" key="2">
    <source>
        <dbReference type="ARBA" id="ARBA00022448"/>
    </source>
</evidence>
<dbReference type="InterPro" id="IPR036458">
    <property type="entry name" value="Na:dicarbo_symporter_sf"/>
</dbReference>
<feature type="non-terminal residue" evidence="7">
    <location>
        <position position="121"/>
    </location>
</feature>
<keyword evidence="5 6" id="KW-0472">Membrane</keyword>
<evidence type="ECO:0000256" key="4">
    <source>
        <dbReference type="ARBA" id="ARBA00022989"/>
    </source>
</evidence>
<dbReference type="InterPro" id="IPR001991">
    <property type="entry name" value="Na-dicarboxylate_symporter"/>
</dbReference>
<protein>
    <recommendedName>
        <fullName evidence="6">Amino acid transporter</fullName>
    </recommendedName>
</protein>
<dbReference type="GO" id="GO:0005313">
    <property type="term" value="F:L-glutamate transmembrane transporter activity"/>
    <property type="evidence" value="ECO:0007669"/>
    <property type="project" value="TreeGrafter"/>
</dbReference>
<dbReference type="Proteomes" id="UP000681967">
    <property type="component" value="Unassembled WGS sequence"/>
</dbReference>
<feature type="non-terminal residue" evidence="7">
    <location>
        <position position="1"/>
    </location>
</feature>
<sequence>PINLAYNRTIYDAKLEKRDGINVLGLLLFCILFGIIISRLKEKAAILKQFFEAMLEVVMQLVRIAMLFSPLGIFFLIVSKILTMDSLNDFVGSLGLYMATVLAGLFIHGFIILPLILFIVT</sequence>
<comment type="similarity">
    <text evidence="6">Belongs to the dicarboxylate/amino acid:cation symporter (DAACS) (TC 2.A.23) family.</text>
</comment>
<organism evidence="7 8">
    <name type="scientific">Rotaria magnacalcarata</name>
    <dbReference type="NCBI Taxonomy" id="392030"/>
    <lineage>
        <taxon>Eukaryota</taxon>
        <taxon>Metazoa</taxon>
        <taxon>Spiralia</taxon>
        <taxon>Gnathifera</taxon>
        <taxon>Rotifera</taxon>
        <taxon>Eurotatoria</taxon>
        <taxon>Bdelloidea</taxon>
        <taxon>Philodinida</taxon>
        <taxon>Philodinidae</taxon>
        <taxon>Rotaria</taxon>
    </lineage>
</organism>
<keyword evidence="4 6" id="KW-1133">Transmembrane helix</keyword>
<dbReference type="PANTHER" id="PTHR11958">
    <property type="entry name" value="SODIUM/DICARBOXYLATE SYMPORTER-RELATED"/>
    <property type="match status" value="1"/>
</dbReference>
<evidence type="ECO:0000256" key="1">
    <source>
        <dbReference type="ARBA" id="ARBA00004141"/>
    </source>
</evidence>
<gene>
    <name evidence="7" type="ORF">BYL167_LOCUS77117</name>
</gene>
<dbReference type="GO" id="GO:0015501">
    <property type="term" value="F:glutamate:sodium symporter activity"/>
    <property type="evidence" value="ECO:0007669"/>
    <property type="project" value="TreeGrafter"/>
</dbReference>
<feature type="transmembrane region" description="Helical" evidence="6">
    <location>
        <begin position="94"/>
        <end position="120"/>
    </location>
</feature>
<dbReference type="EMBL" id="CAJOBH010280037">
    <property type="protein sequence ID" value="CAF5170338.1"/>
    <property type="molecule type" value="Genomic_DNA"/>
</dbReference>
<evidence type="ECO:0000313" key="7">
    <source>
        <dbReference type="EMBL" id="CAF5170338.1"/>
    </source>
</evidence>
<keyword evidence="2 6" id="KW-0813">Transport</keyword>
<evidence type="ECO:0000256" key="3">
    <source>
        <dbReference type="ARBA" id="ARBA00022692"/>
    </source>
</evidence>
<comment type="caution">
    <text evidence="6">Lacks conserved residue(s) required for the propagation of feature annotation.</text>
</comment>
<dbReference type="SUPFAM" id="SSF118215">
    <property type="entry name" value="Proton glutamate symport protein"/>
    <property type="match status" value="1"/>
</dbReference>
<dbReference type="GO" id="GO:0005886">
    <property type="term" value="C:plasma membrane"/>
    <property type="evidence" value="ECO:0007669"/>
    <property type="project" value="TreeGrafter"/>
</dbReference>
<dbReference type="AlphaFoldDB" id="A0A8S3GNX3"/>
<comment type="caution">
    <text evidence="7">The sequence shown here is derived from an EMBL/GenBank/DDBJ whole genome shotgun (WGS) entry which is preliminary data.</text>
</comment>
<keyword evidence="3 6" id="KW-0812">Transmembrane</keyword>
<evidence type="ECO:0000256" key="6">
    <source>
        <dbReference type="RuleBase" id="RU361216"/>
    </source>
</evidence>
<feature type="transmembrane region" description="Helical" evidence="6">
    <location>
        <begin position="20"/>
        <end position="40"/>
    </location>
</feature>
<evidence type="ECO:0000256" key="5">
    <source>
        <dbReference type="ARBA" id="ARBA00023136"/>
    </source>
</evidence>
<proteinExistence type="inferred from homology"/>
<keyword evidence="6" id="KW-0769">Symport</keyword>
<dbReference type="Pfam" id="PF00375">
    <property type="entry name" value="SDF"/>
    <property type="match status" value="1"/>
</dbReference>
<dbReference type="PANTHER" id="PTHR11958:SF63">
    <property type="entry name" value="AMINO ACID TRANSPORTER"/>
    <property type="match status" value="1"/>
</dbReference>
<comment type="subcellular location">
    <subcellularLocation>
        <location evidence="1 6">Membrane</location>
        <topology evidence="1 6">Multi-pass membrane protein</topology>
    </subcellularLocation>
</comment>
<feature type="transmembrane region" description="Helical" evidence="6">
    <location>
        <begin position="61"/>
        <end position="82"/>
    </location>
</feature>
<evidence type="ECO:0000313" key="8">
    <source>
        <dbReference type="Proteomes" id="UP000681967"/>
    </source>
</evidence>
<dbReference type="Gene3D" id="1.10.3860.10">
    <property type="entry name" value="Sodium:dicarboxylate symporter"/>
    <property type="match status" value="1"/>
</dbReference>
<dbReference type="GO" id="GO:0015175">
    <property type="term" value="F:neutral L-amino acid transmembrane transporter activity"/>
    <property type="evidence" value="ECO:0007669"/>
    <property type="project" value="TreeGrafter"/>
</dbReference>
<name>A0A8S3GNX3_9BILA</name>
<dbReference type="PRINTS" id="PR00173">
    <property type="entry name" value="EDTRNSPORT"/>
</dbReference>
<dbReference type="InterPro" id="IPR050746">
    <property type="entry name" value="DAACS"/>
</dbReference>
<accession>A0A8S3GNX3</accession>